<feature type="transmembrane region" description="Helical" evidence="17">
    <location>
        <begin position="176"/>
        <end position="192"/>
    </location>
</feature>
<keyword evidence="4 17" id="KW-0812">Transmembrane</keyword>
<proteinExistence type="inferred from homology"/>
<evidence type="ECO:0000256" key="1">
    <source>
        <dbReference type="ARBA" id="ARBA00004141"/>
    </source>
</evidence>
<evidence type="ECO:0000256" key="13">
    <source>
        <dbReference type="ARBA" id="ARBA00041418"/>
    </source>
</evidence>
<accession>A0A318KHM5</accession>
<evidence type="ECO:0000313" key="18">
    <source>
        <dbReference type="EMBL" id="PXX77341.1"/>
    </source>
</evidence>
<comment type="function">
    <text evidence="16">Peptidoglycan polymerase that is essential for cell division.</text>
</comment>
<sequence length="397" mass="44263">MNFMRMRLTFKMPKKYDLFIHISVIALIVIGTLMITSTSVGETYNNDTVVIKTFIKQLGFVILSYLAMVFMANNFTMSRAKWWSQTIGVLLLGMLLACLMFDPSGGSRAWLRLSLPMIGEVTLQPSEFFKVFMIVLMAVTVETTRRKENYSCWTIIKVPVIFMLLGVFFIGLQNDAGSIMVLAVICGVCFLIPTHKSLRKLQHILMVLILIGGIASLFLLTPAGLKVVSKLPFLQEHQLSRFIIADNPFSDPFVDGYQLINSLYAFATGKWTGLGLGQSIQKMLYLPEAKTDYILAITVEELGIGGFLYILFFYVIIMYRLFYYAFKAKSEGYKILLVGTAIYMFVHFLFNVGGVTGLLPLTGVPLLFISSGSSSLLSICCAVGISQAVIAKMRNGN</sequence>
<dbReference type="GO" id="GO:0005886">
    <property type="term" value="C:plasma membrane"/>
    <property type="evidence" value="ECO:0007669"/>
    <property type="project" value="TreeGrafter"/>
</dbReference>
<keyword evidence="7 17" id="KW-1133">Transmembrane helix</keyword>
<reference evidence="18 19" key="1">
    <citation type="submission" date="2018-05" db="EMBL/GenBank/DDBJ databases">
        <title>Genomic Encyclopedia of Type Strains, Phase IV (KMG-IV): sequencing the most valuable type-strain genomes for metagenomic binning, comparative biology and taxonomic classification.</title>
        <authorList>
            <person name="Goeker M."/>
        </authorList>
    </citation>
    <scope>NUCLEOTIDE SEQUENCE [LARGE SCALE GENOMIC DNA]</scope>
    <source>
        <strain evidence="18 19">JC118</strain>
    </source>
</reference>
<keyword evidence="8 17" id="KW-0472">Membrane</keyword>
<keyword evidence="18" id="KW-0132">Cell division</keyword>
<evidence type="ECO:0000256" key="11">
    <source>
        <dbReference type="ARBA" id="ARBA00038053"/>
    </source>
</evidence>
<dbReference type="Proteomes" id="UP000247612">
    <property type="component" value="Unassembled WGS sequence"/>
</dbReference>
<evidence type="ECO:0000256" key="5">
    <source>
        <dbReference type="ARBA" id="ARBA00022960"/>
    </source>
</evidence>
<dbReference type="EC" id="2.4.99.28" evidence="14"/>
<feature type="transmembrane region" description="Helical" evidence="17">
    <location>
        <begin position="302"/>
        <end position="323"/>
    </location>
</feature>
<comment type="subcellular location">
    <subcellularLocation>
        <location evidence="1">Membrane</location>
        <topology evidence="1">Multi-pass membrane protein</topology>
    </subcellularLocation>
</comment>
<organism evidence="18 19">
    <name type="scientific">Dielma fastidiosa</name>
    <dbReference type="NCBI Taxonomy" id="1034346"/>
    <lineage>
        <taxon>Bacteria</taxon>
        <taxon>Bacillati</taxon>
        <taxon>Bacillota</taxon>
        <taxon>Erysipelotrichia</taxon>
        <taxon>Erysipelotrichales</taxon>
        <taxon>Erysipelotrichaceae</taxon>
        <taxon>Dielma</taxon>
    </lineage>
</organism>
<evidence type="ECO:0000256" key="15">
    <source>
        <dbReference type="ARBA" id="ARBA00049902"/>
    </source>
</evidence>
<feature type="transmembrane region" description="Helical" evidence="17">
    <location>
        <begin position="57"/>
        <end position="75"/>
    </location>
</feature>
<dbReference type="GO" id="GO:0015648">
    <property type="term" value="F:lipid-linked peptidoglycan transporter activity"/>
    <property type="evidence" value="ECO:0007669"/>
    <property type="project" value="TreeGrafter"/>
</dbReference>
<feature type="transmembrane region" description="Helical" evidence="17">
    <location>
        <begin position="335"/>
        <end position="361"/>
    </location>
</feature>
<dbReference type="PANTHER" id="PTHR30474:SF2">
    <property type="entry name" value="PEPTIDOGLYCAN GLYCOSYLTRANSFERASE FTSW-RELATED"/>
    <property type="match status" value="1"/>
</dbReference>
<dbReference type="GO" id="GO:0051301">
    <property type="term" value="P:cell division"/>
    <property type="evidence" value="ECO:0007669"/>
    <property type="project" value="UniProtKB-KW"/>
</dbReference>
<evidence type="ECO:0000256" key="7">
    <source>
        <dbReference type="ARBA" id="ARBA00022989"/>
    </source>
</evidence>
<dbReference type="PANTHER" id="PTHR30474">
    <property type="entry name" value="CELL CYCLE PROTEIN"/>
    <property type="match status" value="1"/>
</dbReference>
<evidence type="ECO:0000256" key="10">
    <source>
        <dbReference type="ARBA" id="ARBA00033270"/>
    </source>
</evidence>
<dbReference type="GO" id="GO:0009252">
    <property type="term" value="P:peptidoglycan biosynthetic process"/>
    <property type="evidence" value="ECO:0007669"/>
    <property type="project" value="UniProtKB-KW"/>
</dbReference>
<evidence type="ECO:0000256" key="14">
    <source>
        <dbReference type="ARBA" id="ARBA00044770"/>
    </source>
</evidence>
<evidence type="ECO:0000256" key="4">
    <source>
        <dbReference type="ARBA" id="ARBA00022692"/>
    </source>
</evidence>
<name>A0A318KHM5_9FIRM</name>
<feature type="transmembrane region" description="Helical" evidence="17">
    <location>
        <begin position="122"/>
        <end position="141"/>
    </location>
</feature>
<keyword evidence="19" id="KW-1185">Reference proteome</keyword>
<evidence type="ECO:0000256" key="12">
    <source>
        <dbReference type="ARBA" id="ARBA00041185"/>
    </source>
</evidence>
<evidence type="ECO:0000256" key="3">
    <source>
        <dbReference type="ARBA" id="ARBA00022679"/>
    </source>
</evidence>
<dbReference type="AlphaFoldDB" id="A0A318KHM5"/>
<keyword evidence="6" id="KW-0573">Peptidoglycan synthesis</keyword>
<evidence type="ECO:0000256" key="6">
    <source>
        <dbReference type="ARBA" id="ARBA00022984"/>
    </source>
</evidence>
<dbReference type="GO" id="GO:0032153">
    <property type="term" value="C:cell division site"/>
    <property type="evidence" value="ECO:0007669"/>
    <property type="project" value="TreeGrafter"/>
</dbReference>
<keyword evidence="18" id="KW-0131">Cell cycle</keyword>
<evidence type="ECO:0000256" key="16">
    <source>
        <dbReference type="ARBA" id="ARBA00049966"/>
    </source>
</evidence>
<dbReference type="GO" id="GO:0008955">
    <property type="term" value="F:peptidoglycan glycosyltransferase activity"/>
    <property type="evidence" value="ECO:0007669"/>
    <property type="project" value="UniProtKB-EC"/>
</dbReference>
<comment type="catalytic activity">
    <reaction evidence="15">
        <text>[GlcNAc-(1-&gt;4)-Mur2Ac(oyl-L-Ala-gamma-D-Glu-L-Lys-D-Ala-D-Ala)](n)-di-trans,octa-cis-undecaprenyl diphosphate + beta-D-GlcNAc-(1-&gt;4)-Mur2Ac(oyl-L-Ala-gamma-D-Glu-L-Lys-D-Ala-D-Ala)-di-trans,octa-cis-undecaprenyl diphosphate = [GlcNAc-(1-&gt;4)-Mur2Ac(oyl-L-Ala-gamma-D-Glu-L-Lys-D-Ala-D-Ala)](n+1)-di-trans,octa-cis-undecaprenyl diphosphate + di-trans,octa-cis-undecaprenyl diphosphate + H(+)</text>
        <dbReference type="Rhea" id="RHEA:23708"/>
        <dbReference type="Rhea" id="RHEA-COMP:9602"/>
        <dbReference type="Rhea" id="RHEA-COMP:9603"/>
        <dbReference type="ChEBI" id="CHEBI:15378"/>
        <dbReference type="ChEBI" id="CHEBI:58405"/>
        <dbReference type="ChEBI" id="CHEBI:60033"/>
        <dbReference type="ChEBI" id="CHEBI:78435"/>
        <dbReference type="EC" id="2.4.99.28"/>
    </reaction>
</comment>
<keyword evidence="5" id="KW-0133">Cell shape</keyword>
<feature type="transmembrane region" description="Helical" evidence="17">
    <location>
        <begin position="82"/>
        <end position="102"/>
    </location>
</feature>
<comment type="caution">
    <text evidence="18">The sequence shown here is derived from an EMBL/GenBank/DDBJ whole genome shotgun (WGS) entry which is preliminary data.</text>
</comment>
<evidence type="ECO:0000256" key="9">
    <source>
        <dbReference type="ARBA" id="ARBA00032370"/>
    </source>
</evidence>
<dbReference type="InterPro" id="IPR001182">
    <property type="entry name" value="FtsW/RodA"/>
</dbReference>
<protein>
    <recommendedName>
        <fullName evidence="12">Probable peptidoglycan glycosyltransferase FtsW</fullName>
        <ecNumber evidence="14">2.4.99.28</ecNumber>
    </recommendedName>
    <alternativeName>
        <fullName evidence="13">Cell division protein FtsW</fullName>
    </alternativeName>
    <alternativeName>
        <fullName evidence="10">Cell wall polymerase</fullName>
    </alternativeName>
    <alternativeName>
        <fullName evidence="9">Peptidoglycan polymerase</fullName>
    </alternativeName>
</protein>
<keyword evidence="2" id="KW-0328">Glycosyltransferase</keyword>
<feature type="transmembrane region" description="Helical" evidence="17">
    <location>
        <begin position="150"/>
        <end position="170"/>
    </location>
</feature>
<evidence type="ECO:0000313" key="19">
    <source>
        <dbReference type="Proteomes" id="UP000247612"/>
    </source>
</evidence>
<evidence type="ECO:0000256" key="8">
    <source>
        <dbReference type="ARBA" id="ARBA00023136"/>
    </source>
</evidence>
<gene>
    <name evidence="18" type="ORF">DES51_11193</name>
</gene>
<keyword evidence="3" id="KW-0808">Transferase</keyword>
<dbReference type="EMBL" id="QJKH01000011">
    <property type="protein sequence ID" value="PXX77341.1"/>
    <property type="molecule type" value="Genomic_DNA"/>
</dbReference>
<dbReference type="STRING" id="1034346.GCA_000313565_03257"/>
<dbReference type="Pfam" id="PF01098">
    <property type="entry name" value="FTSW_RODA_SPOVE"/>
    <property type="match status" value="1"/>
</dbReference>
<comment type="similarity">
    <text evidence="11">Belongs to the SEDS family. FtsW subfamily.</text>
</comment>
<feature type="transmembrane region" description="Helical" evidence="17">
    <location>
        <begin position="204"/>
        <end position="225"/>
    </location>
</feature>
<feature type="transmembrane region" description="Helical" evidence="17">
    <location>
        <begin position="367"/>
        <end position="391"/>
    </location>
</feature>
<evidence type="ECO:0000256" key="17">
    <source>
        <dbReference type="SAM" id="Phobius"/>
    </source>
</evidence>
<dbReference type="GO" id="GO:0008360">
    <property type="term" value="P:regulation of cell shape"/>
    <property type="evidence" value="ECO:0007669"/>
    <property type="project" value="UniProtKB-KW"/>
</dbReference>
<evidence type="ECO:0000256" key="2">
    <source>
        <dbReference type="ARBA" id="ARBA00022676"/>
    </source>
</evidence>